<accession>A0A5J4YMH3</accession>
<protein>
    <recommendedName>
        <fullName evidence="4">Pentatricopeptide repeat-containing protein</fullName>
    </recommendedName>
</protein>
<evidence type="ECO:0000313" key="2">
    <source>
        <dbReference type="EMBL" id="KAA8492691.1"/>
    </source>
</evidence>
<sequence length="948" mass="106190">MKALWPRTRGHIVSPCGQTPCLLAAHRRLHTRPARAAQRAASDGRDEAVVLTQARTRGASRWKRKQNEGDANSDTHSGTDALNQAILAAMHEQAAGELEHVVQMLQNTKVPFNSTTLASSLELTLHMSHAKPRAKLAFAVRMLQRTRENNVVLERHSVKRLLALADQCNKLNAILAVNRLLEAPPNDPGQSLSGHQSASSHDSAPEHFRSVESQFSVFDVHAFYDDLGSFMRTRNREAATALWGKYRTHAFGAAKSSRLKAKLLNTGAWLCCMSNDAVMAGWVARMYKELCITPDSRTLGLLSSTFIHAEQFETARAHMRWMIRLGYALPERELHYYISASLEAMDNLDQVLLPLGEVLLSTASLCSSERERLRVVRSFCQAFSKGVLDGRLKGTRARDASECAQRVFSHWKIQDSVSWSFLVYLASRAERLDEALRMARDCHNHTSRDTSTMTEEHGTMDAFAYEALAQQGIKENRVSAVLGLLRAEDDCSTPVTAELASFVTASFISAFGRLGRLDLCTEVFEYFSKSHNVHVGVWTAYMYVLGIAGRPTEAINLFRTLKAAEGSSDVSGPNEVTYSVLGKVVLEGMRSNKDMMRRKARLSFDVVLEMLRYMEDFLRPVDMEDFLSHLQEDDTDEISSPRVEVPITNEADELGRGELYTDGSAARTRRPLCDPDKHERMQRSDTIGRIKEKVGWIREKLEEENIRMPLSSANPKEDWPAAETDKLKRAAALSGLWKHHRIHTFSVSLRASLIARFLALGASICAASHDVDGADWIARKYEELNITPDSRTLGLLVSTNTQAKRFDVARAHMRWMCRLGYTVHGGELRQYLSVCMRDESEELSLHEILLPLADILVSEPAVCHTDKHRLRLLREYFKALDTGVSDTRLAAHVCGTAECARRVFDHWKIQDNSISKRMASLDARAGQLNSAQHAAQVSQLEAPRASLV</sequence>
<evidence type="ECO:0000256" key="1">
    <source>
        <dbReference type="SAM" id="MobiDB-lite"/>
    </source>
</evidence>
<feature type="region of interest" description="Disordered" evidence="1">
    <location>
        <begin position="54"/>
        <end position="78"/>
    </location>
</feature>
<organism evidence="2 3">
    <name type="scientific">Porphyridium purpureum</name>
    <name type="common">Red alga</name>
    <name type="synonym">Porphyridium cruentum</name>
    <dbReference type="NCBI Taxonomy" id="35688"/>
    <lineage>
        <taxon>Eukaryota</taxon>
        <taxon>Rhodophyta</taxon>
        <taxon>Bangiophyceae</taxon>
        <taxon>Porphyridiales</taxon>
        <taxon>Porphyridiaceae</taxon>
        <taxon>Porphyridium</taxon>
    </lineage>
</organism>
<dbReference type="GO" id="GO:0003729">
    <property type="term" value="F:mRNA binding"/>
    <property type="evidence" value="ECO:0007669"/>
    <property type="project" value="TreeGrafter"/>
</dbReference>
<dbReference type="InterPro" id="IPR011990">
    <property type="entry name" value="TPR-like_helical_dom_sf"/>
</dbReference>
<reference evidence="3" key="1">
    <citation type="journal article" date="2019" name="Nat. Commun.">
        <title>Expansion of phycobilisome linker gene families in mesophilic red algae.</title>
        <authorList>
            <person name="Lee J."/>
            <person name="Kim D."/>
            <person name="Bhattacharya D."/>
            <person name="Yoon H.S."/>
        </authorList>
    </citation>
    <scope>NUCLEOTIDE SEQUENCE [LARGE SCALE GENOMIC DNA]</scope>
    <source>
        <strain evidence="3">CCMP 1328</strain>
    </source>
</reference>
<name>A0A5J4YMH3_PORPP</name>
<dbReference type="Gene3D" id="1.25.40.10">
    <property type="entry name" value="Tetratricopeptide repeat domain"/>
    <property type="match status" value="1"/>
</dbReference>
<comment type="caution">
    <text evidence="2">The sequence shown here is derived from an EMBL/GenBank/DDBJ whole genome shotgun (WGS) entry which is preliminary data.</text>
</comment>
<dbReference type="AlphaFoldDB" id="A0A5J4YMH3"/>
<evidence type="ECO:0008006" key="4">
    <source>
        <dbReference type="Google" id="ProtNLM"/>
    </source>
</evidence>
<dbReference type="PANTHER" id="PTHR47934:SF6">
    <property type="entry name" value="MITOCHONDRIAL GROUP I INTRON SPLICING FACTOR CCM1-RELATED"/>
    <property type="match status" value="1"/>
</dbReference>
<keyword evidence="3" id="KW-1185">Reference proteome</keyword>
<dbReference type="PANTHER" id="PTHR47934">
    <property type="entry name" value="PENTATRICOPEPTIDE REPEAT-CONTAINING PROTEIN PET309, MITOCHONDRIAL"/>
    <property type="match status" value="1"/>
</dbReference>
<feature type="compositionally biased region" description="Polar residues" evidence="1">
    <location>
        <begin position="188"/>
        <end position="202"/>
    </location>
</feature>
<dbReference type="Proteomes" id="UP000324585">
    <property type="component" value="Unassembled WGS sequence"/>
</dbReference>
<gene>
    <name evidence="2" type="ORF">FVE85_8198</name>
</gene>
<proteinExistence type="predicted"/>
<dbReference type="GO" id="GO:0006396">
    <property type="term" value="P:RNA processing"/>
    <property type="evidence" value="ECO:0007669"/>
    <property type="project" value="TreeGrafter"/>
</dbReference>
<dbReference type="GO" id="GO:0007005">
    <property type="term" value="P:mitochondrion organization"/>
    <property type="evidence" value="ECO:0007669"/>
    <property type="project" value="TreeGrafter"/>
</dbReference>
<evidence type="ECO:0000313" key="3">
    <source>
        <dbReference type="Proteomes" id="UP000324585"/>
    </source>
</evidence>
<dbReference type="InterPro" id="IPR051114">
    <property type="entry name" value="Mito_RNA_Proc_CCM1"/>
</dbReference>
<feature type="region of interest" description="Disordered" evidence="1">
    <location>
        <begin position="185"/>
        <end position="205"/>
    </location>
</feature>
<dbReference type="EMBL" id="VRMN01000009">
    <property type="protein sequence ID" value="KAA8492691.1"/>
    <property type="molecule type" value="Genomic_DNA"/>
</dbReference>
<feature type="compositionally biased region" description="Polar residues" evidence="1">
    <location>
        <begin position="69"/>
        <end position="78"/>
    </location>
</feature>
<dbReference type="GO" id="GO:0005739">
    <property type="term" value="C:mitochondrion"/>
    <property type="evidence" value="ECO:0007669"/>
    <property type="project" value="TreeGrafter"/>
</dbReference>